<protein>
    <submittedName>
        <fullName evidence="1">Box C/D snoRNA accumulation</fullName>
    </submittedName>
</protein>
<name>A0ACC1M624_9FUNG</name>
<evidence type="ECO:0000313" key="1">
    <source>
        <dbReference type="EMBL" id="KAJ2896776.1"/>
    </source>
</evidence>
<proteinExistence type="predicted"/>
<dbReference type="Proteomes" id="UP001139981">
    <property type="component" value="Unassembled WGS sequence"/>
</dbReference>
<organism evidence="1 2">
    <name type="scientific">Coemansia aciculifera</name>
    <dbReference type="NCBI Taxonomy" id="417176"/>
    <lineage>
        <taxon>Eukaryota</taxon>
        <taxon>Fungi</taxon>
        <taxon>Fungi incertae sedis</taxon>
        <taxon>Zoopagomycota</taxon>
        <taxon>Kickxellomycotina</taxon>
        <taxon>Kickxellomycetes</taxon>
        <taxon>Kickxellales</taxon>
        <taxon>Kickxellaceae</taxon>
        <taxon>Coemansia</taxon>
    </lineage>
</organism>
<keyword evidence="2" id="KW-1185">Reference proteome</keyword>
<sequence>MSEAETQPVADPLPPTKVKCEQCNDHDAKYKCPKCFYRTCSLACSKQHKASSGCSGERDKAKFVKRAEYDANTLMSDYGFLQDLARDHANLAHDAEEKGVKAKGKQPSSGGGGPSGMAVLNRAQKNIVARAKSERQVHIRYMSPGIQRHKINRTIWATSKARLVWTVEIAVPELTEGLNKWVESGFHDVCKLGDLWSRLLLSGRSPRPADGSVEEGPRKRARTDSTRIQLTSDDGADHPFSSAIPSELLQRLKVEYGQILPEDLVWLIRVQDTPANKPTFCKINPCEPLYTQLRYQTVLEFPTIYVYKQAPEEIAGHVVAIVEPHVPVIEQVSASANEELEEPLAADEELEEPAAADDVCESETAEETTEETTEETIEPPPSAD</sequence>
<evidence type="ECO:0000313" key="2">
    <source>
        <dbReference type="Proteomes" id="UP001139981"/>
    </source>
</evidence>
<reference evidence="1" key="1">
    <citation type="submission" date="2022-07" db="EMBL/GenBank/DDBJ databases">
        <title>Phylogenomic reconstructions and comparative analyses of Kickxellomycotina fungi.</title>
        <authorList>
            <person name="Reynolds N.K."/>
            <person name="Stajich J.E."/>
            <person name="Barry K."/>
            <person name="Grigoriev I.V."/>
            <person name="Crous P."/>
            <person name="Smith M.E."/>
        </authorList>
    </citation>
    <scope>NUCLEOTIDE SEQUENCE</scope>
    <source>
        <strain evidence="1">CBS 190363</strain>
    </source>
</reference>
<comment type="caution">
    <text evidence="1">The sequence shown here is derived from an EMBL/GenBank/DDBJ whole genome shotgun (WGS) entry which is preliminary data.</text>
</comment>
<gene>
    <name evidence="1" type="primary">BCD1</name>
    <name evidence="1" type="ORF">IWW38_001921</name>
</gene>
<accession>A0ACC1M624</accession>
<dbReference type="EMBL" id="JANBVB010000169">
    <property type="protein sequence ID" value="KAJ2896776.1"/>
    <property type="molecule type" value="Genomic_DNA"/>
</dbReference>